<dbReference type="InterPro" id="IPR017853">
    <property type="entry name" value="GH"/>
</dbReference>
<keyword evidence="6" id="KW-1185">Reference proteome</keyword>
<dbReference type="RefSeq" id="WP_145444352.1">
    <property type="nucleotide sequence ID" value="NZ_CP036280.1"/>
</dbReference>
<evidence type="ECO:0000256" key="3">
    <source>
        <dbReference type="RuleBase" id="RU361153"/>
    </source>
</evidence>
<feature type="domain" description="Glycoside hydrolase family 5" evidence="4">
    <location>
        <begin position="55"/>
        <end position="290"/>
    </location>
</feature>
<keyword evidence="2 3" id="KW-0326">Glycosidase</keyword>
<dbReference type="Proteomes" id="UP000320386">
    <property type="component" value="Chromosome"/>
</dbReference>
<name>A0A518BTM1_9BACT</name>
<evidence type="ECO:0000313" key="6">
    <source>
        <dbReference type="Proteomes" id="UP000320386"/>
    </source>
</evidence>
<protein>
    <submittedName>
        <fullName evidence="5">Sugar-binding cellulase-like protein</fullName>
    </submittedName>
</protein>
<evidence type="ECO:0000256" key="1">
    <source>
        <dbReference type="ARBA" id="ARBA00022801"/>
    </source>
</evidence>
<dbReference type="Pfam" id="PF00150">
    <property type="entry name" value="Cellulase"/>
    <property type="match status" value="1"/>
</dbReference>
<reference evidence="5 6" key="1">
    <citation type="submission" date="2019-02" db="EMBL/GenBank/DDBJ databases">
        <title>Deep-cultivation of Planctomycetes and their phenomic and genomic characterization uncovers novel biology.</title>
        <authorList>
            <person name="Wiegand S."/>
            <person name="Jogler M."/>
            <person name="Boedeker C."/>
            <person name="Pinto D."/>
            <person name="Vollmers J."/>
            <person name="Rivas-Marin E."/>
            <person name="Kohn T."/>
            <person name="Peeters S.H."/>
            <person name="Heuer A."/>
            <person name="Rast P."/>
            <person name="Oberbeckmann S."/>
            <person name="Bunk B."/>
            <person name="Jeske O."/>
            <person name="Meyerdierks A."/>
            <person name="Storesund J.E."/>
            <person name="Kallscheuer N."/>
            <person name="Luecker S."/>
            <person name="Lage O.M."/>
            <person name="Pohl T."/>
            <person name="Merkel B.J."/>
            <person name="Hornburger P."/>
            <person name="Mueller R.-W."/>
            <person name="Bruemmer F."/>
            <person name="Labrenz M."/>
            <person name="Spormann A.M."/>
            <person name="Op den Camp H."/>
            <person name="Overmann J."/>
            <person name="Amann R."/>
            <person name="Jetten M.S.M."/>
            <person name="Mascher T."/>
            <person name="Medema M.H."/>
            <person name="Devos D.P."/>
            <person name="Kaster A.-K."/>
            <person name="Ovreas L."/>
            <person name="Rohde M."/>
            <person name="Galperin M.Y."/>
            <person name="Jogler C."/>
        </authorList>
    </citation>
    <scope>NUCLEOTIDE SEQUENCE [LARGE SCALE GENOMIC DNA]</scope>
    <source>
        <strain evidence="5 6">Pan265</strain>
    </source>
</reference>
<evidence type="ECO:0000256" key="2">
    <source>
        <dbReference type="ARBA" id="ARBA00023295"/>
    </source>
</evidence>
<comment type="similarity">
    <text evidence="3">Belongs to the glycosyl hydrolase 5 (cellulase A) family.</text>
</comment>
<dbReference type="Gene3D" id="3.20.20.80">
    <property type="entry name" value="Glycosidases"/>
    <property type="match status" value="1"/>
</dbReference>
<evidence type="ECO:0000313" key="5">
    <source>
        <dbReference type="EMBL" id="QDU70314.1"/>
    </source>
</evidence>
<sequence>MTNRWTPEQAQNWADQHPWYCGANFYPSTAINQLEMWRAETFDPVTIDRELGWAAELGMNLMRVYLHDLLHLHDAEGLKQRVDAYLAIAHKHGIDTMLTLFDDCHRKDFAWGTQPEPVPFKHNSGWAQSPGQAVLADNTQWTRLQDYVLDVLDQFKDDPRVALWDLYNEPGNSPFFQDQDKAYSLEPTLDLLQRTFAWARSIELTQPITAGVFTFSDEFKALNDCQLDNSDIISFHSYDPPEQLLTMIERLQAHGRPLVCSEYMARTRGSTFQHCLPLLRRHNVAAINWGLVAGKSGTIYPWGWDASKGEPYLCFHDVFRPDGSMLYPEERQAITSVTQPG</sequence>
<organism evidence="5 6">
    <name type="scientific">Mucisphaera calidilacus</name>
    <dbReference type="NCBI Taxonomy" id="2527982"/>
    <lineage>
        <taxon>Bacteria</taxon>
        <taxon>Pseudomonadati</taxon>
        <taxon>Planctomycetota</taxon>
        <taxon>Phycisphaerae</taxon>
        <taxon>Phycisphaerales</taxon>
        <taxon>Phycisphaeraceae</taxon>
        <taxon>Mucisphaera</taxon>
    </lineage>
</organism>
<gene>
    <name evidence="5" type="ORF">Pan265_01370</name>
</gene>
<evidence type="ECO:0000259" key="4">
    <source>
        <dbReference type="Pfam" id="PF00150"/>
    </source>
</evidence>
<dbReference type="SUPFAM" id="SSF51445">
    <property type="entry name" value="(Trans)glycosidases"/>
    <property type="match status" value="1"/>
</dbReference>
<proteinExistence type="inferred from homology"/>
<dbReference type="InterPro" id="IPR001547">
    <property type="entry name" value="Glyco_hydro_5"/>
</dbReference>
<accession>A0A518BTM1</accession>
<dbReference type="EMBL" id="CP036280">
    <property type="protein sequence ID" value="QDU70314.1"/>
    <property type="molecule type" value="Genomic_DNA"/>
</dbReference>
<dbReference type="GO" id="GO:0004553">
    <property type="term" value="F:hydrolase activity, hydrolyzing O-glycosyl compounds"/>
    <property type="evidence" value="ECO:0007669"/>
    <property type="project" value="InterPro"/>
</dbReference>
<dbReference type="GO" id="GO:0000272">
    <property type="term" value="P:polysaccharide catabolic process"/>
    <property type="evidence" value="ECO:0007669"/>
    <property type="project" value="InterPro"/>
</dbReference>
<keyword evidence="1 3" id="KW-0378">Hydrolase</keyword>
<dbReference type="OrthoDB" id="9774262at2"/>
<dbReference type="AlphaFoldDB" id="A0A518BTM1"/>
<dbReference type="KEGG" id="mcad:Pan265_01370"/>